<comment type="caution">
    <text evidence="1">The sequence shown here is derived from an EMBL/GenBank/DDBJ whole genome shotgun (WGS) entry which is preliminary data.</text>
</comment>
<sequence length="117" mass="13094">MGGQPVNGKDPKPQLALYKTDGNYKEGHKLNKMTGIPIMGQIEMKIEYPNAGEAIYSFYRKEKNGKEVFVPITEAKSEVNDYLKMLDQSINGSKSWWQELFPTIPIPGLPAIPIPAI</sequence>
<accession>A0ABU9DNN0</accession>
<dbReference type="RefSeq" id="WP_341417618.1">
    <property type="nucleotide sequence ID" value="NZ_JBBPCC010000015.1"/>
</dbReference>
<protein>
    <submittedName>
        <fullName evidence="1">Uncharacterized protein</fullName>
    </submittedName>
</protein>
<dbReference type="EMBL" id="JBBPCC010000015">
    <property type="protein sequence ID" value="MEK8130476.1"/>
    <property type="molecule type" value="Genomic_DNA"/>
</dbReference>
<reference evidence="1 2" key="1">
    <citation type="submission" date="2024-04" db="EMBL/GenBank/DDBJ databases">
        <title>draft genome sequnece of Paenibacillus filicis.</title>
        <authorList>
            <person name="Kim D.-U."/>
        </authorList>
    </citation>
    <scope>NUCLEOTIDE SEQUENCE [LARGE SCALE GENOMIC DNA]</scope>
    <source>
        <strain evidence="1 2">KACC14197</strain>
    </source>
</reference>
<organism evidence="1 2">
    <name type="scientific">Paenibacillus filicis</name>
    <dbReference type="NCBI Taxonomy" id="669464"/>
    <lineage>
        <taxon>Bacteria</taxon>
        <taxon>Bacillati</taxon>
        <taxon>Bacillota</taxon>
        <taxon>Bacilli</taxon>
        <taxon>Bacillales</taxon>
        <taxon>Paenibacillaceae</taxon>
        <taxon>Paenibacillus</taxon>
    </lineage>
</organism>
<name>A0ABU9DNN0_9BACL</name>
<proteinExistence type="predicted"/>
<gene>
    <name evidence="1" type="ORF">WMW72_21440</name>
</gene>
<dbReference type="Proteomes" id="UP001469365">
    <property type="component" value="Unassembled WGS sequence"/>
</dbReference>
<evidence type="ECO:0000313" key="1">
    <source>
        <dbReference type="EMBL" id="MEK8130476.1"/>
    </source>
</evidence>
<evidence type="ECO:0000313" key="2">
    <source>
        <dbReference type="Proteomes" id="UP001469365"/>
    </source>
</evidence>
<keyword evidence="2" id="KW-1185">Reference proteome</keyword>